<proteinExistence type="predicted"/>
<evidence type="ECO:0000313" key="1">
    <source>
        <dbReference type="EMBL" id="GAA0863555.1"/>
    </source>
</evidence>
<gene>
    <name evidence="1" type="ORF">GCM10008917_13480</name>
</gene>
<dbReference type="Proteomes" id="UP001400965">
    <property type="component" value="Unassembled WGS sequence"/>
</dbReference>
<protein>
    <submittedName>
        <fullName evidence="1">Phage portal protein</fullName>
    </submittedName>
</protein>
<organism evidence="1 2">
    <name type="scientific">Paraclostridium tenue</name>
    <dbReference type="NCBI Taxonomy" id="1737"/>
    <lineage>
        <taxon>Bacteria</taxon>
        <taxon>Bacillati</taxon>
        <taxon>Bacillota</taxon>
        <taxon>Clostridia</taxon>
        <taxon>Peptostreptococcales</taxon>
        <taxon>Peptostreptococcaceae</taxon>
        <taxon>Paraclostridium</taxon>
    </lineage>
</organism>
<keyword evidence="2" id="KW-1185">Reference proteome</keyword>
<comment type="caution">
    <text evidence="1">The sequence shown here is derived from an EMBL/GenBank/DDBJ whole genome shotgun (WGS) entry which is preliminary data.</text>
</comment>
<dbReference type="NCBIfam" id="TIGR01537">
    <property type="entry name" value="portal_HK97"/>
    <property type="match status" value="1"/>
</dbReference>
<reference evidence="1 2" key="1">
    <citation type="journal article" date="2019" name="Int. J. Syst. Evol. Microbiol.">
        <title>The Global Catalogue of Microorganisms (GCM) 10K type strain sequencing project: providing services to taxonomists for standard genome sequencing and annotation.</title>
        <authorList>
            <consortium name="The Broad Institute Genomics Platform"/>
            <consortium name="The Broad Institute Genome Sequencing Center for Infectious Disease"/>
            <person name="Wu L."/>
            <person name="Ma J."/>
        </authorList>
    </citation>
    <scope>NUCLEOTIDE SEQUENCE [LARGE SCALE GENOMIC DNA]</scope>
    <source>
        <strain evidence="1 2">JCM 6486</strain>
    </source>
</reference>
<evidence type="ECO:0000313" key="2">
    <source>
        <dbReference type="Proteomes" id="UP001400965"/>
    </source>
</evidence>
<sequence length="432" mass="49235">MGIKNFVINVFKRTDFYKNHVNQLFKANNLTISDEEKILLKNLGVNVSDLNNDVKGEVTYFTCMKVLSENIGKLPLKLYQESKEGVKLVNDDNLNMIRLRPNPYMTATTFWGTMENCRNHYGNAYAYLNFQGSKLKDMWILHPENVRVMIDNGGYFGKDNAIWYVYYDSKSSNEYVINKDNILHVKSSNTYDGIVGISVRDILFNTIEGSLEQQNFLNNLYKNGMTGKAVLQYTEDLDDKAVARLVKGIQGFANGSSNAGQIIPLEYGLKITPLDLKLTDAQFADLKKYNSLQIAAAFGISPNFINDYSKSSYSNSEMQQLSFLVNTLQYILTQYEQEITYKLLSNNKIKQGYYFKFNEGALLRTDLKTQAEIIAMFTNNGIKTANECRLMLNMPTRPDGDKLIVNGNFIPLDMVGKQYMKGGENINEKQQE</sequence>
<name>A0ABN1M2U4_9FIRM</name>
<dbReference type="InterPro" id="IPR006944">
    <property type="entry name" value="Phage/GTA_portal"/>
</dbReference>
<accession>A0ABN1M2U4</accession>
<dbReference type="Pfam" id="PF04860">
    <property type="entry name" value="Phage_portal"/>
    <property type="match status" value="1"/>
</dbReference>
<dbReference type="EMBL" id="BAAACP010000007">
    <property type="protein sequence ID" value="GAA0863555.1"/>
    <property type="molecule type" value="Genomic_DNA"/>
</dbReference>
<dbReference type="RefSeq" id="WP_346044184.1">
    <property type="nucleotide sequence ID" value="NZ_BAAACP010000007.1"/>
</dbReference>
<dbReference type="InterPro" id="IPR006427">
    <property type="entry name" value="Portal_HK97"/>
</dbReference>